<evidence type="ECO:0000313" key="2">
    <source>
        <dbReference type="EMBL" id="QSG06481.1"/>
    </source>
</evidence>
<protein>
    <submittedName>
        <fullName evidence="2">Uncharacterized protein</fullName>
    </submittedName>
</protein>
<evidence type="ECO:0000256" key="1">
    <source>
        <dbReference type="SAM" id="MobiDB-lite"/>
    </source>
</evidence>
<sequence>MVFERRRETPRRENADRRLGPETAGEADRCTPCYRFEDGPTRPLFRHRHIALSPTRT</sequence>
<feature type="compositionally biased region" description="Basic and acidic residues" evidence="1">
    <location>
        <begin position="1"/>
        <end position="20"/>
    </location>
</feature>
<accession>A0A897N1U0</accession>
<feature type="region of interest" description="Disordered" evidence="1">
    <location>
        <begin position="1"/>
        <end position="41"/>
    </location>
</feature>
<name>A0A897N1U0_9EURY</name>
<gene>
    <name evidence="2" type="ORF">HSR121_2151</name>
</gene>
<organism evidence="2 3">
    <name type="scientific">Halapricum desulfuricans</name>
    <dbReference type="NCBI Taxonomy" id="2841257"/>
    <lineage>
        <taxon>Archaea</taxon>
        <taxon>Methanobacteriati</taxon>
        <taxon>Methanobacteriota</taxon>
        <taxon>Stenosarchaea group</taxon>
        <taxon>Halobacteria</taxon>
        <taxon>Halobacteriales</taxon>
        <taxon>Haloarculaceae</taxon>
        <taxon>Halapricum</taxon>
    </lineage>
</organism>
<evidence type="ECO:0000313" key="3">
    <source>
        <dbReference type="Proteomes" id="UP000663525"/>
    </source>
</evidence>
<dbReference type="Proteomes" id="UP000663525">
    <property type="component" value="Chromosome"/>
</dbReference>
<dbReference type="AlphaFoldDB" id="A0A897N1U0"/>
<reference evidence="2" key="1">
    <citation type="submission" date="2020-11" db="EMBL/GenBank/DDBJ databases">
        <title>Carbohydrate-dependent, anaerobic sulfur respiration: A novel catabolism in halophilic archaea.</title>
        <authorList>
            <person name="Sorokin D.Y."/>
            <person name="Messina E."/>
            <person name="Smedile F."/>
            <person name="La Cono V."/>
            <person name="Hallsworth J.E."/>
            <person name="Yakimov M.M."/>
        </authorList>
    </citation>
    <scope>NUCLEOTIDE SEQUENCE</scope>
    <source>
        <strain evidence="2">HSR12-1</strain>
    </source>
</reference>
<proteinExistence type="predicted"/>
<dbReference type="EMBL" id="CP064787">
    <property type="protein sequence ID" value="QSG06481.1"/>
    <property type="molecule type" value="Genomic_DNA"/>
</dbReference>